<proteinExistence type="predicted"/>
<evidence type="ECO:0000313" key="3">
    <source>
        <dbReference type="EMBL" id="ANP35420.1"/>
    </source>
</evidence>
<keyword evidence="1" id="KW-0732">Signal</keyword>
<dbReference type="Pfam" id="PF13670">
    <property type="entry name" value="PepSY_2"/>
    <property type="match status" value="1"/>
</dbReference>
<dbReference type="EMBL" id="CP015124">
    <property type="protein sequence ID" value="ANP35420.1"/>
    <property type="molecule type" value="Genomic_DNA"/>
</dbReference>
<feature type="chain" id="PRO_5044369938" evidence="1">
    <location>
        <begin position="26"/>
        <end position="86"/>
    </location>
</feature>
<dbReference type="InterPro" id="IPR025711">
    <property type="entry name" value="PepSY"/>
</dbReference>
<evidence type="ECO:0000313" key="6">
    <source>
        <dbReference type="Proteomes" id="UP001218364"/>
    </source>
</evidence>
<reference evidence="3 5" key="1">
    <citation type="submission" date="2016-04" db="EMBL/GenBank/DDBJ databases">
        <authorList>
            <person name="Evans L.H."/>
            <person name="Alamgir A."/>
            <person name="Owens N."/>
            <person name="Weber N.D."/>
            <person name="Virtaneva K."/>
            <person name="Barbian K."/>
            <person name="Babar A."/>
            <person name="Rosenke K."/>
        </authorList>
    </citation>
    <scope>NUCLEOTIDE SEQUENCE [LARGE SCALE GENOMIC DNA]</scope>
    <source>
        <strain evidence="3 5">JL2886</strain>
    </source>
</reference>
<dbReference type="Proteomes" id="UP000092565">
    <property type="component" value="Chromosome"/>
</dbReference>
<accession>A0A1B0ZMP2</accession>
<evidence type="ECO:0000256" key="1">
    <source>
        <dbReference type="SAM" id="SignalP"/>
    </source>
</evidence>
<dbReference type="RefSeq" id="WP_065270548.1">
    <property type="nucleotide sequence ID" value="NZ_CP015124.1"/>
</dbReference>
<name>A0A1B0ZMP2_9RHOB</name>
<keyword evidence="5" id="KW-1185">Reference proteome</keyword>
<gene>
    <name evidence="3" type="ORF">JL2886_00489</name>
    <name evidence="4" type="ORF">PXK24_04760</name>
</gene>
<dbReference type="EMBL" id="JARCJK010000001">
    <property type="protein sequence ID" value="MDE4164991.1"/>
    <property type="molecule type" value="Genomic_DNA"/>
</dbReference>
<evidence type="ECO:0000313" key="4">
    <source>
        <dbReference type="EMBL" id="MDE4164991.1"/>
    </source>
</evidence>
<organism evidence="3 5">
    <name type="scientific">Phaeobacter gallaeciensis</name>
    <dbReference type="NCBI Taxonomy" id="60890"/>
    <lineage>
        <taxon>Bacteria</taxon>
        <taxon>Pseudomonadati</taxon>
        <taxon>Pseudomonadota</taxon>
        <taxon>Alphaproteobacteria</taxon>
        <taxon>Rhodobacterales</taxon>
        <taxon>Roseobacteraceae</taxon>
        <taxon>Phaeobacter</taxon>
    </lineage>
</organism>
<evidence type="ECO:0000313" key="5">
    <source>
        <dbReference type="Proteomes" id="UP000092565"/>
    </source>
</evidence>
<reference evidence="4 6" key="2">
    <citation type="submission" date="2023-02" db="EMBL/GenBank/DDBJ databases">
        <title>Population genomics of bacteria associated with diatom.</title>
        <authorList>
            <person name="Xie J."/>
            <person name="Wang H."/>
        </authorList>
    </citation>
    <scope>NUCLEOTIDE SEQUENCE [LARGE SCALE GENOMIC DNA]</scope>
    <source>
        <strain evidence="4 6">PT47_8</strain>
    </source>
</reference>
<protein>
    <submittedName>
        <fullName evidence="4">PepSY domain-containing protein</fullName>
    </submittedName>
</protein>
<sequence length="86" mass="9554">MFKPSARILALALVLPLSLPVAALASDGKPSAEVEAQIRATLTEQGYEVRKIESEDGMYEAYALKDGKKLEIYLNDKMEIIRVKED</sequence>
<dbReference type="PATRIC" id="fig|60890.4.peg.472"/>
<feature type="signal peptide" evidence="1">
    <location>
        <begin position="1"/>
        <end position="25"/>
    </location>
</feature>
<feature type="domain" description="PepSY" evidence="2">
    <location>
        <begin position="10"/>
        <end position="77"/>
    </location>
</feature>
<evidence type="ECO:0000259" key="2">
    <source>
        <dbReference type="Pfam" id="PF13670"/>
    </source>
</evidence>
<dbReference type="OrthoDB" id="7850927at2"/>
<dbReference type="AlphaFoldDB" id="A0A1B0ZMP2"/>
<dbReference type="Proteomes" id="UP001218364">
    <property type="component" value="Unassembled WGS sequence"/>
</dbReference>